<proteinExistence type="predicted"/>
<evidence type="ECO:0000313" key="2">
    <source>
        <dbReference type="EMBL" id="PUZ36609.1"/>
    </source>
</evidence>
<feature type="region of interest" description="Disordered" evidence="1">
    <location>
        <begin position="24"/>
        <end position="84"/>
    </location>
</feature>
<feature type="compositionally biased region" description="Low complexity" evidence="1">
    <location>
        <begin position="29"/>
        <end position="41"/>
    </location>
</feature>
<dbReference type="AlphaFoldDB" id="A0A2T7BZT4"/>
<organism evidence="2 3">
    <name type="scientific">Panicum hallii var. hallii</name>
    <dbReference type="NCBI Taxonomy" id="1504633"/>
    <lineage>
        <taxon>Eukaryota</taxon>
        <taxon>Viridiplantae</taxon>
        <taxon>Streptophyta</taxon>
        <taxon>Embryophyta</taxon>
        <taxon>Tracheophyta</taxon>
        <taxon>Spermatophyta</taxon>
        <taxon>Magnoliopsida</taxon>
        <taxon>Liliopsida</taxon>
        <taxon>Poales</taxon>
        <taxon>Poaceae</taxon>
        <taxon>PACMAD clade</taxon>
        <taxon>Panicoideae</taxon>
        <taxon>Panicodae</taxon>
        <taxon>Paniceae</taxon>
        <taxon>Panicinae</taxon>
        <taxon>Panicum</taxon>
        <taxon>Panicum sect. Panicum</taxon>
    </lineage>
</organism>
<dbReference type="Proteomes" id="UP000244336">
    <property type="component" value="Chromosome 9"/>
</dbReference>
<dbReference type="Gramene" id="PUZ36609">
    <property type="protein sequence ID" value="PUZ36609"/>
    <property type="gene ID" value="GQ55_9G051800"/>
</dbReference>
<accession>A0A2T7BZT4</accession>
<dbReference type="OrthoDB" id="1921202at2759"/>
<dbReference type="Gramene" id="PUZ36610">
    <property type="protein sequence ID" value="PUZ36610"/>
    <property type="gene ID" value="GQ55_9G051800"/>
</dbReference>
<reference evidence="2 3" key="1">
    <citation type="submission" date="2018-04" db="EMBL/GenBank/DDBJ databases">
        <title>WGS assembly of Panicum hallii var. hallii HAL2.</title>
        <authorList>
            <person name="Lovell J."/>
            <person name="Jenkins J."/>
            <person name="Lowry D."/>
            <person name="Mamidi S."/>
            <person name="Sreedasyam A."/>
            <person name="Weng X."/>
            <person name="Barry K."/>
            <person name="Bonette J."/>
            <person name="Campitelli B."/>
            <person name="Daum C."/>
            <person name="Gordon S."/>
            <person name="Gould B."/>
            <person name="Lipzen A."/>
            <person name="MacQueen A."/>
            <person name="Palacio-Mejia J."/>
            <person name="Plott C."/>
            <person name="Shakirov E."/>
            <person name="Shu S."/>
            <person name="Yoshinaga Y."/>
            <person name="Zane M."/>
            <person name="Rokhsar D."/>
            <person name="Grimwood J."/>
            <person name="Schmutz J."/>
            <person name="Juenger T."/>
        </authorList>
    </citation>
    <scope>NUCLEOTIDE SEQUENCE [LARGE SCALE GENOMIC DNA]</scope>
    <source>
        <strain evidence="3">cv. HAL2</strain>
        <strain evidence="2">HAL2</strain>
    </source>
</reference>
<sequence>MRLSHCESHCAGPFRFIPCLPKSKDASRDAASAPAPRSAAVAEEEPPPVEKIEAPVPGKEDDEEEAQKHEDGEKAAPPPKKSCLKKANCGDDKCAAKCNVQWLDLLGEDLTEVKEYEPSLWSVDLSEGVKPCSNARWIAVSRICLGPMMAVIVLLFQEINLMVEQVVLYYTT</sequence>
<protein>
    <submittedName>
        <fullName evidence="2">Uncharacterized protein</fullName>
    </submittedName>
</protein>
<dbReference type="EMBL" id="CM009757">
    <property type="protein sequence ID" value="PUZ36609.1"/>
    <property type="molecule type" value="Genomic_DNA"/>
</dbReference>
<dbReference type="EMBL" id="CM009757">
    <property type="protein sequence ID" value="PUZ36610.1"/>
    <property type="molecule type" value="Genomic_DNA"/>
</dbReference>
<dbReference type="PANTHER" id="PTHR33401">
    <property type="entry name" value="LIGHT-HARVESTING COMPLEX-LIKE PROTEIN OHP2, CHLOROPLASTIC"/>
    <property type="match status" value="1"/>
</dbReference>
<name>A0A2T7BZT4_9POAL</name>
<evidence type="ECO:0000313" key="3">
    <source>
        <dbReference type="Proteomes" id="UP000244336"/>
    </source>
</evidence>
<evidence type="ECO:0000256" key="1">
    <source>
        <dbReference type="SAM" id="MobiDB-lite"/>
    </source>
</evidence>
<gene>
    <name evidence="2" type="ORF">GQ55_9G051800</name>
</gene>
<keyword evidence="3" id="KW-1185">Reference proteome</keyword>
<dbReference type="PANTHER" id="PTHR33401:SF13">
    <property type="entry name" value="EXPRESSED PROTEIN"/>
    <property type="match status" value="1"/>
</dbReference>